<evidence type="ECO:0000313" key="2">
    <source>
        <dbReference type="EMBL" id="CAL1361492.1"/>
    </source>
</evidence>
<gene>
    <name evidence="2" type="ORF">LTRI10_LOCUS8865</name>
</gene>
<evidence type="ECO:0000313" key="3">
    <source>
        <dbReference type="Proteomes" id="UP001497516"/>
    </source>
</evidence>
<accession>A0AAV2CY75</accession>
<evidence type="ECO:0000256" key="1">
    <source>
        <dbReference type="SAM" id="MobiDB-lite"/>
    </source>
</evidence>
<protein>
    <submittedName>
        <fullName evidence="2">Uncharacterized protein</fullName>
    </submittedName>
</protein>
<feature type="region of interest" description="Disordered" evidence="1">
    <location>
        <begin position="1"/>
        <end position="88"/>
    </location>
</feature>
<feature type="compositionally biased region" description="Polar residues" evidence="1">
    <location>
        <begin position="1"/>
        <end position="11"/>
    </location>
</feature>
<dbReference type="Proteomes" id="UP001497516">
    <property type="component" value="Chromosome 10"/>
</dbReference>
<keyword evidence="3" id="KW-1185">Reference proteome</keyword>
<proteinExistence type="predicted"/>
<name>A0AAV2CY75_9ROSI</name>
<dbReference type="AlphaFoldDB" id="A0AAV2CY75"/>
<reference evidence="2 3" key="1">
    <citation type="submission" date="2024-04" db="EMBL/GenBank/DDBJ databases">
        <authorList>
            <person name="Fracassetti M."/>
        </authorList>
    </citation>
    <scope>NUCLEOTIDE SEQUENCE [LARGE SCALE GENOMIC DNA]</scope>
</reference>
<sequence length="88" mass="9319">MNRSGRTTTQEVDSDVNDAINLPARGTHRCPMVTPSADTGKAGHMVEPGQGSGASMGDSRGYMKERGGWSLPQTFQYEPESGFRGGAS</sequence>
<organism evidence="2 3">
    <name type="scientific">Linum trigynum</name>
    <dbReference type="NCBI Taxonomy" id="586398"/>
    <lineage>
        <taxon>Eukaryota</taxon>
        <taxon>Viridiplantae</taxon>
        <taxon>Streptophyta</taxon>
        <taxon>Embryophyta</taxon>
        <taxon>Tracheophyta</taxon>
        <taxon>Spermatophyta</taxon>
        <taxon>Magnoliopsida</taxon>
        <taxon>eudicotyledons</taxon>
        <taxon>Gunneridae</taxon>
        <taxon>Pentapetalae</taxon>
        <taxon>rosids</taxon>
        <taxon>fabids</taxon>
        <taxon>Malpighiales</taxon>
        <taxon>Linaceae</taxon>
        <taxon>Linum</taxon>
    </lineage>
</organism>
<dbReference type="EMBL" id="OZ034814">
    <property type="protein sequence ID" value="CAL1361492.1"/>
    <property type="molecule type" value="Genomic_DNA"/>
</dbReference>